<feature type="domain" description="MotA/TolQ/ExbB proton channel" evidence="8">
    <location>
        <begin position="1"/>
        <end position="45"/>
    </location>
</feature>
<name>A0A0B8PMU7_9VIBR</name>
<proteinExistence type="inferred from homology"/>
<evidence type="ECO:0000256" key="5">
    <source>
        <dbReference type="ARBA" id="ARBA00023136"/>
    </source>
</evidence>
<keyword evidence="6" id="KW-0813">Transport</keyword>
<evidence type="ECO:0000259" key="8">
    <source>
        <dbReference type="Pfam" id="PF01618"/>
    </source>
</evidence>
<reference evidence="9 10" key="2">
    <citation type="submission" date="2015-01" db="EMBL/GenBank/DDBJ databases">
        <authorList>
            <consortium name="NBRP consortium"/>
            <person name="Sawabe T."/>
            <person name="Meirelles P."/>
            <person name="Feng G."/>
            <person name="Sayaka M."/>
            <person name="Hattori M."/>
            <person name="Ohkuma M."/>
        </authorList>
    </citation>
    <scope>NUCLEOTIDE SEQUENCE [LARGE SCALE GENOMIC DNA]</scope>
    <source>
        <strain evidence="9 10">JCM19232</strain>
    </source>
</reference>
<keyword evidence="5 7" id="KW-0472">Membrane</keyword>
<dbReference type="InterPro" id="IPR002898">
    <property type="entry name" value="MotA_ExbB_proton_chnl"/>
</dbReference>
<evidence type="ECO:0000313" key="10">
    <source>
        <dbReference type="Proteomes" id="UP000031670"/>
    </source>
</evidence>
<comment type="subcellular location">
    <subcellularLocation>
        <location evidence="1">Cell membrane</location>
        <topology evidence="1">Multi-pass membrane protein</topology>
    </subcellularLocation>
    <subcellularLocation>
        <location evidence="6">Membrane</location>
        <topology evidence="6">Multi-pass membrane protein</topology>
    </subcellularLocation>
</comment>
<evidence type="ECO:0000313" key="9">
    <source>
        <dbReference type="EMBL" id="GAM64453.1"/>
    </source>
</evidence>
<keyword evidence="6" id="KW-0653">Protein transport</keyword>
<keyword evidence="3 7" id="KW-0812">Transmembrane</keyword>
<feature type="transmembrane region" description="Helical" evidence="7">
    <location>
        <begin position="20"/>
        <end position="45"/>
    </location>
</feature>
<evidence type="ECO:0000256" key="7">
    <source>
        <dbReference type="SAM" id="Phobius"/>
    </source>
</evidence>
<evidence type="ECO:0000256" key="4">
    <source>
        <dbReference type="ARBA" id="ARBA00022989"/>
    </source>
</evidence>
<evidence type="ECO:0000256" key="3">
    <source>
        <dbReference type="ARBA" id="ARBA00022692"/>
    </source>
</evidence>
<dbReference type="GO" id="GO:0005886">
    <property type="term" value="C:plasma membrane"/>
    <property type="evidence" value="ECO:0007669"/>
    <property type="project" value="UniProtKB-SubCell"/>
</dbReference>
<dbReference type="GO" id="GO:0015031">
    <property type="term" value="P:protein transport"/>
    <property type="evidence" value="ECO:0007669"/>
    <property type="project" value="UniProtKB-KW"/>
</dbReference>
<sequence>MFKGLAHTSGSISPAVLADGLGLAMSTTAVGLLIALPAITGAQLLGMW</sequence>
<organism evidence="9 10">
    <name type="scientific">Vibrio ishigakensis</name>
    <dbReference type="NCBI Taxonomy" id="1481914"/>
    <lineage>
        <taxon>Bacteria</taxon>
        <taxon>Pseudomonadati</taxon>
        <taxon>Pseudomonadota</taxon>
        <taxon>Gammaproteobacteria</taxon>
        <taxon>Vibrionales</taxon>
        <taxon>Vibrionaceae</taxon>
        <taxon>Vibrio</taxon>
    </lineage>
</organism>
<dbReference type="Proteomes" id="UP000031670">
    <property type="component" value="Unassembled WGS sequence"/>
</dbReference>
<comment type="similarity">
    <text evidence="6">Belongs to the exbB/tolQ family.</text>
</comment>
<accession>A0A0B8PMU7</accession>
<dbReference type="Pfam" id="PF01618">
    <property type="entry name" value="MotA_ExbB"/>
    <property type="match status" value="1"/>
</dbReference>
<dbReference type="EMBL" id="BBSA01000012">
    <property type="protein sequence ID" value="GAM64453.1"/>
    <property type="molecule type" value="Genomic_DNA"/>
</dbReference>
<gene>
    <name evidence="9" type="ORF">JCM19232_1123</name>
</gene>
<keyword evidence="4 7" id="KW-1133">Transmembrane helix</keyword>
<dbReference type="AlphaFoldDB" id="A0A0B8PMU7"/>
<reference evidence="9 10" key="1">
    <citation type="submission" date="2015-01" db="EMBL/GenBank/DDBJ databases">
        <title>Vibrio sp. C5 JCM 19232 whole genome shotgun sequence.</title>
        <authorList>
            <person name="Sawabe T."/>
            <person name="Meirelles P."/>
            <person name="Feng G."/>
            <person name="Sayaka M."/>
            <person name="Hattori M."/>
            <person name="Ohkuma M."/>
        </authorList>
    </citation>
    <scope>NUCLEOTIDE SEQUENCE [LARGE SCALE GENOMIC DNA]</scope>
    <source>
        <strain evidence="9 10">JCM19232</strain>
    </source>
</reference>
<comment type="caution">
    <text evidence="9">The sequence shown here is derived from an EMBL/GenBank/DDBJ whole genome shotgun (WGS) entry which is preliminary data.</text>
</comment>
<protein>
    <submittedName>
        <fullName evidence="9">Ferric siderophore transport system</fullName>
    </submittedName>
</protein>
<keyword evidence="2" id="KW-1003">Cell membrane</keyword>
<evidence type="ECO:0000256" key="2">
    <source>
        <dbReference type="ARBA" id="ARBA00022475"/>
    </source>
</evidence>
<evidence type="ECO:0000256" key="1">
    <source>
        <dbReference type="ARBA" id="ARBA00004651"/>
    </source>
</evidence>
<evidence type="ECO:0000256" key="6">
    <source>
        <dbReference type="RuleBase" id="RU004057"/>
    </source>
</evidence>